<evidence type="ECO:0000313" key="3">
    <source>
        <dbReference type="EMBL" id="ALP51937.1"/>
    </source>
</evidence>
<dbReference type="InterPro" id="IPR003646">
    <property type="entry name" value="SH3-like_bac-type"/>
</dbReference>
<evidence type="ECO:0000313" key="4">
    <source>
        <dbReference type="Proteomes" id="UP000055136"/>
    </source>
</evidence>
<gene>
    <name evidence="3" type="ORF">Tel_01620</name>
</gene>
<dbReference type="Proteomes" id="UP000055136">
    <property type="component" value="Chromosome"/>
</dbReference>
<keyword evidence="1" id="KW-0732">Signal</keyword>
<evidence type="ECO:0000259" key="2">
    <source>
        <dbReference type="PROSITE" id="PS51781"/>
    </source>
</evidence>
<accession>A0A0S2TA15</accession>
<dbReference type="STRING" id="1748243.Tel_01620"/>
<reference evidence="3" key="1">
    <citation type="submission" date="2015-10" db="EMBL/GenBank/DDBJ databases">
        <title>Description of Candidatus Tenderia electrophaga gen. nov, sp. nov., an Uncultivated Electroautotroph from a Biocathode Enrichment.</title>
        <authorList>
            <person name="Eddie B.J."/>
            <person name="Malanoski A.P."/>
            <person name="Wang Z."/>
            <person name="Hall R.J."/>
            <person name="Oh S.D."/>
            <person name="Heiner C."/>
            <person name="Lin B."/>
            <person name="Strycharz-Glaven S.M."/>
        </authorList>
    </citation>
    <scope>NUCLEOTIDE SEQUENCE [LARGE SCALE GENOMIC DNA]</scope>
    <source>
        <strain evidence="3">NRL1</strain>
    </source>
</reference>
<feature type="signal peptide" evidence="1">
    <location>
        <begin position="1"/>
        <end position="21"/>
    </location>
</feature>
<dbReference type="PROSITE" id="PS51781">
    <property type="entry name" value="SH3B"/>
    <property type="match status" value="1"/>
</dbReference>
<feature type="domain" description="SH3b" evidence="2">
    <location>
        <begin position="21"/>
        <end position="83"/>
    </location>
</feature>
<dbReference type="Pfam" id="PF08239">
    <property type="entry name" value="SH3_3"/>
    <property type="match status" value="1"/>
</dbReference>
<dbReference type="Gene3D" id="2.30.30.40">
    <property type="entry name" value="SH3 Domains"/>
    <property type="match status" value="1"/>
</dbReference>
<keyword evidence="4" id="KW-1185">Reference proteome</keyword>
<organism evidence="3 4">
    <name type="scientific">Candidatus Tenderia electrophaga</name>
    <dbReference type="NCBI Taxonomy" id="1748243"/>
    <lineage>
        <taxon>Bacteria</taxon>
        <taxon>Pseudomonadati</taxon>
        <taxon>Pseudomonadota</taxon>
        <taxon>Gammaproteobacteria</taxon>
        <taxon>Candidatus Tenderiales</taxon>
        <taxon>Candidatus Tenderiaceae</taxon>
        <taxon>Candidatus Tenderia</taxon>
    </lineage>
</organism>
<protein>
    <recommendedName>
        <fullName evidence="2">SH3b domain-containing protein</fullName>
    </recommendedName>
</protein>
<evidence type="ECO:0000256" key="1">
    <source>
        <dbReference type="SAM" id="SignalP"/>
    </source>
</evidence>
<sequence>MRSRLILALMALILVGNLAQAESGYIRAREAKVVSAPSAAAELVMALPKGTEVDILQRQGRWLEVQSGGRQGWVSGLLVGDEPPMNKINVLGGEDAGTLGQSARRRASVAISAAAARGLRSDERARQSDAGVADFGAVRQLESMGVSEDEAVEFMEQPH</sequence>
<dbReference type="SMART" id="SM00287">
    <property type="entry name" value="SH3b"/>
    <property type="match status" value="1"/>
</dbReference>
<dbReference type="EMBL" id="CP013099">
    <property type="protein sequence ID" value="ALP51937.1"/>
    <property type="molecule type" value="Genomic_DNA"/>
</dbReference>
<dbReference type="KEGG" id="tee:Tel_01620"/>
<feature type="chain" id="PRO_5006604791" description="SH3b domain-containing protein" evidence="1">
    <location>
        <begin position="22"/>
        <end position="159"/>
    </location>
</feature>
<proteinExistence type="predicted"/>
<dbReference type="AlphaFoldDB" id="A0A0S2TA15"/>
<name>A0A0S2TA15_9GAMM</name>